<dbReference type="Pfam" id="PF00173">
    <property type="entry name" value="Cyt-b5"/>
    <property type="match status" value="1"/>
</dbReference>
<comment type="similarity">
    <text evidence="4 17">Belongs to the nitrate reductase family.</text>
</comment>
<dbReference type="Gene3D" id="3.90.420.10">
    <property type="entry name" value="Oxidoreductase, molybdopterin-binding domain"/>
    <property type="match status" value="1"/>
</dbReference>
<feature type="region of interest" description="Disordered" evidence="19">
    <location>
        <begin position="503"/>
        <end position="534"/>
    </location>
</feature>
<dbReference type="InterPro" id="IPR014756">
    <property type="entry name" value="Ig_E-set"/>
</dbReference>
<dbReference type="GeneID" id="37045139"/>
<dbReference type="FunFam" id="2.40.30.10:FF:000021">
    <property type="entry name" value="NADH-cytochrome b5 reductase"/>
    <property type="match status" value="1"/>
</dbReference>
<evidence type="ECO:0000256" key="17">
    <source>
        <dbReference type="PIRNR" id="PIRNR000233"/>
    </source>
</evidence>
<evidence type="ECO:0000259" key="21">
    <source>
        <dbReference type="PROSITE" id="PS51384"/>
    </source>
</evidence>
<evidence type="ECO:0000256" key="16">
    <source>
        <dbReference type="ARBA" id="ARBA00049155"/>
    </source>
</evidence>
<comment type="cofactor">
    <cofactor evidence="1">
        <name>heme</name>
        <dbReference type="ChEBI" id="CHEBI:30413"/>
    </cofactor>
</comment>
<dbReference type="GO" id="GO:0006790">
    <property type="term" value="P:sulfur compound metabolic process"/>
    <property type="evidence" value="ECO:0007669"/>
    <property type="project" value="TreeGrafter"/>
</dbReference>
<evidence type="ECO:0000256" key="4">
    <source>
        <dbReference type="ARBA" id="ARBA00006253"/>
    </source>
</evidence>
<proteinExistence type="inferred from homology"/>
<dbReference type="SMART" id="SM01117">
    <property type="entry name" value="Cyt-b5"/>
    <property type="match status" value="1"/>
</dbReference>
<keyword evidence="14 17" id="KW-0534">Nitrate assimilation</keyword>
<dbReference type="RefSeq" id="XP_025379066.1">
    <property type="nucleotide sequence ID" value="XM_025523223.1"/>
</dbReference>
<evidence type="ECO:0000256" key="18">
    <source>
        <dbReference type="PIRSR" id="PIRSR000233-1"/>
    </source>
</evidence>
<dbReference type="SUPFAM" id="SSF81296">
    <property type="entry name" value="E set domains"/>
    <property type="match status" value="1"/>
</dbReference>
<dbReference type="SUPFAM" id="SSF56524">
    <property type="entry name" value="Oxidoreductase molybdopterin-binding domain"/>
    <property type="match status" value="1"/>
</dbReference>
<dbReference type="GO" id="GO:0043546">
    <property type="term" value="F:molybdopterin cofactor binding"/>
    <property type="evidence" value="ECO:0007669"/>
    <property type="project" value="InterPro"/>
</dbReference>
<dbReference type="PRINTS" id="PR00407">
    <property type="entry name" value="EUMOPTERIN"/>
</dbReference>
<dbReference type="AlphaFoldDB" id="A0A316YT65"/>
<dbReference type="Gene3D" id="2.40.30.10">
    <property type="entry name" value="Translation factors"/>
    <property type="match status" value="1"/>
</dbReference>
<organism evidence="22 23">
    <name type="scientific">Acaromyces ingoldii</name>
    <dbReference type="NCBI Taxonomy" id="215250"/>
    <lineage>
        <taxon>Eukaryota</taxon>
        <taxon>Fungi</taxon>
        <taxon>Dikarya</taxon>
        <taxon>Basidiomycota</taxon>
        <taxon>Ustilaginomycotina</taxon>
        <taxon>Exobasidiomycetes</taxon>
        <taxon>Exobasidiales</taxon>
        <taxon>Cryptobasidiaceae</taxon>
        <taxon>Acaromyces</taxon>
    </lineage>
</organism>
<sequence>MSSSSGSDEAGPSTGVTTPSPGSLSPSHKVGQEGETTVEALDEDESYYSNDTPDAWIARDERMIRLTGKHPYNVEAPLTELWKAGFLTPQSLFYVRTHGATPHVTKDEAKSWTVRVHGLVQREMSFTIDDLKRLFPTVTLPVTLVCAGNRRKEQNMVAKGLGFNWGAAGVSTGLFTGVYLADILDYVRPIRPKGAFPYNRDSPGCAKHVIFEGCDELPKGKYGTSQRLQWAKDRNKGMLIAWGLNGEELSPDHGYPLRLIVPGQIGGRMVKWLNRIEVSDKESQHYLHFWDNKVLPTEVTADQARKEEHWWYDPKYIINDLNVNAAITVPAHNEVMQLPSSSTTTKICGYAYTGGGKRVHRVEISLDEGRSWKLAEIDTAEDKYRIAPIRDHPFFGTLDLSETEMSFAWCFWELVVDVDKLAGAKSIAVRATDEGLAMMPRDMYWNAMSMMNNCWFRVAVHRDEREGDRTGTLKFEHPTVAGNNPGGWMERMNEDGLNPRYPDFSVRADLSSSAEEQQKQGEEGERGKPAKKEKVDVKKIMIDEAKVGNEISAEDLASHANEEQPWFVVHDQVYDGTSFLKQHPGGGESITLVAGEDATEDFMAIHSMDAKVQLRDFHIGKLAPGALSGDDGKDSKQEEAPDAPFLRPKHWKKSKLVEKIEVSSDSRIFRFALDRPDQEVGLPVGQHVYVRVRTTSQDGEESETIQRAYTPFSGNDQKGFLDILIKVYFPCAEFPHGGKMTNALENLKVGEDSVELKGPLGHFIFEGAGQVKIHGHSRRIKNVAMIAGGSGITPIWSTLKALVDDEASSDVNVWILDANRTESDILARKHLDEVVGRAGARIKLWHILSAKDVAPDWAMGRGRITLDVLQKHLPPAPTKPTSDTELEDTLALLCGPPPMENAVLKGLEELGWDTKRTVVQF</sequence>
<dbReference type="FunFam" id="3.90.420.10:FF:000005">
    <property type="entry name" value="Nitrate reductase"/>
    <property type="match status" value="1"/>
</dbReference>
<dbReference type="CDD" id="cd06183">
    <property type="entry name" value="cyt_b5_reduct_like"/>
    <property type="match status" value="1"/>
</dbReference>
<dbReference type="Gene3D" id="3.40.50.80">
    <property type="entry name" value="Nucleotide-binding domain of ferredoxin-NADP reductase (FNR) module"/>
    <property type="match status" value="1"/>
</dbReference>
<dbReference type="Pfam" id="PF00175">
    <property type="entry name" value="NAD_binding_1"/>
    <property type="match status" value="1"/>
</dbReference>
<protein>
    <recommendedName>
        <fullName evidence="17">Nitrate reductase</fullName>
    </recommendedName>
</protein>
<comment type="subunit">
    <text evidence="5">Homodimer.</text>
</comment>
<dbReference type="InterPro" id="IPR017938">
    <property type="entry name" value="Riboflavin_synthase-like_b-brl"/>
</dbReference>
<evidence type="ECO:0000313" key="23">
    <source>
        <dbReference type="Proteomes" id="UP000245768"/>
    </source>
</evidence>
<dbReference type="InParanoid" id="A0A316YT65"/>
<dbReference type="InterPro" id="IPR036374">
    <property type="entry name" value="OxRdtase_Mopterin-bd_sf"/>
</dbReference>
<keyword evidence="7" id="KW-0349">Heme</keyword>
<evidence type="ECO:0000256" key="1">
    <source>
        <dbReference type="ARBA" id="ARBA00001971"/>
    </source>
</evidence>
<dbReference type="GO" id="GO:0042128">
    <property type="term" value="P:nitrate assimilation"/>
    <property type="evidence" value="ECO:0007669"/>
    <property type="project" value="UniProtKB-KW"/>
</dbReference>
<comment type="cofactor">
    <cofactor evidence="18">
        <name>Mo-molybdopterin</name>
        <dbReference type="ChEBI" id="CHEBI:71302"/>
    </cofactor>
    <text evidence="18">Binds 1 Mo-molybdopterin (Mo-MPT) cofactor per subunit.</text>
</comment>
<feature type="domain" description="FAD-binding FR-type" evidence="21">
    <location>
        <begin position="649"/>
        <end position="766"/>
    </location>
</feature>
<dbReference type="InterPro" id="IPR022407">
    <property type="entry name" value="OxRdtase_Mopterin_BS"/>
</dbReference>
<dbReference type="GO" id="GO:0030151">
    <property type="term" value="F:molybdenum ion binding"/>
    <property type="evidence" value="ECO:0007669"/>
    <property type="project" value="InterPro"/>
</dbReference>
<evidence type="ECO:0000256" key="2">
    <source>
        <dbReference type="ARBA" id="ARBA00001974"/>
    </source>
</evidence>
<feature type="compositionally biased region" description="Basic and acidic residues" evidence="19">
    <location>
        <begin position="516"/>
        <end position="534"/>
    </location>
</feature>
<evidence type="ECO:0000313" key="22">
    <source>
        <dbReference type="EMBL" id="PWN91868.1"/>
    </source>
</evidence>
<dbReference type="GO" id="GO:0006809">
    <property type="term" value="P:nitric oxide biosynthetic process"/>
    <property type="evidence" value="ECO:0007669"/>
    <property type="project" value="InterPro"/>
</dbReference>
<feature type="region of interest" description="Disordered" evidence="19">
    <location>
        <begin position="1"/>
        <end position="39"/>
    </location>
</feature>
<dbReference type="Gene3D" id="3.10.120.10">
    <property type="entry name" value="Cytochrome b5-like heme/steroid binding domain"/>
    <property type="match status" value="1"/>
</dbReference>
<dbReference type="InterPro" id="IPR001433">
    <property type="entry name" value="OxRdtase_FAD/NAD-bd"/>
</dbReference>
<accession>A0A316YT65</accession>
<feature type="region of interest" description="Disordered" evidence="19">
    <location>
        <begin position="626"/>
        <end position="647"/>
    </location>
</feature>
<keyword evidence="6 18" id="KW-0500">Molybdenum</keyword>
<dbReference type="SUPFAM" id="SSF55856">
    <property type="entry name" value="Cytochrome b5-like heme/steroid binding domain"/>
    <property type="match status" value="1"/>
</dbReference>
<dbReference type="InterPro" id="IPR017927">
    <property type="entry name" value="FAD-bd_FR_type"/>
</dbReference>
<dbReference type="InterPro" id="IPR008335">
    <property type="entry name" value="Mopterin_OxRdtase_euk"/>
</dbReference>
<dbReference type="STRING" id="215250.A0A316YT65"/>
<comment type="function">
    <text evidence="3 17">Nitrate reductase is a key enzyme involved in the first step of nitrate assimilation in plants, fungi and bacteria.</text>
</comment>
<dbReference type="Proteomes" id="UP000245768">
    <property type="component" value="Unassembled WGS sequence"/>
</dbReference>
<keyword evidence="12" id="KW-0560">Oxidoreductase</keyword>
<dbReference type="InterPro" id="IPR005066">
    <property type="entry name" value="MoCF_OxRdtse_dimer"/>
</dbReference>
<keyword evidence="15" id="KW-1015">Disulfide bond</keyword>
<dbReference type="InterPro" id="IPR012137">
    <property type="entry name" value="Nitr_rd_NADH"/>
</dbReference>
<evidence type="ECO:0000256" key="5">
    <source>
        <dbReference type="ARBA" id="ARBA00011738"/>
    </source>
</evidence>
<dbReference type="EMBL" id="KZ819635">
    <property type="protein sequence ID" value="PWN91868.1"/>
    <property type="molecule type" value="Genomic_DNA"/>
</dbReference>
<dbReference type="GO" id="GO:0008482">
    <property type="term" value="F:sulfite oxidase activity"/>
    <property type="evidence" value="ECO:0007669"/>
    <property type="project" value="TreeGrafter"/>
</dbReference>
<dbReference type="SUPFAM" id="SSF52343">
    <property type="entry name" value="Ferredoxin reductase-like, C-terminal NADP-linked domain"/>
    <property type="match status" value="1"/>
</dbReference>
<evidence type="ECO:0000256" key="6">
    <source>
        <dbReference type="ARBA" id="ARBA00022505"/>
    </source>
</evidence>
<dbReference type="GO" id="GO:0020037">
    <property type="term" value="F:heme binding"/>
    <property type="evidence" value="ECO:0007669"/>
    <property type="project" value="TreeGrafter"/>
</dbReference>
<evidence type="ECO:0000256" key="7">
    <source>
        <dbReference type="ARBA" id="ARBA00022617"/>
    </source>
</evidence>
<evidence type="ECO:0000256" key="12">
    <source>
        <dbReference type="ARBA" id="ARBA00023002"/>
    </source>
</evidence>
<dbReference type="InterPro" id="IPR036400">
    <property type="entry name" value="Cyt_B5-like_heme/steroid_sf"/>
</dbReference>
<dbReference type="PIRSF" id="PIRSF000233">
    <property type="entry name" value="Nitr_rd_NADH"/>
    <property type="match status" value="1"/>
</dbReference>
<dbReference type="Pfam" id="PF03404">
    <property type="entry name" value="Mo-co_dimer"/>
    <property type="match status" value="1"/>
</dbReference>
<keyword evidence="8" id="KW-0285">Flavoprotein</keyword>
<evidence type="ECO:0000256" key="8">
    <source>
        <dbReference type="ARBA" id="ARBA00022630"/>
    </source>
</evidence>
<dbReference type="GO" id="GO:0050464">
    <property type="term" value="F:nitrate reductase (NADPH) activity"/>
    <property type="evidence" value="ECO:0007669"/>
    <property type="project" value="UniProtKB-EC"/>
</dbReference>
<keyword evidence="23" id="KW-1185">Reference proteome</keyword>
<dbReference type="InterPro" id="IPR039261">
    <property type="entry name" value="FNR_nucleotide-bd"/>
</dbReference>
<comment type="cofactor">
    <cofactor evidence="2">
        <name>FAD</name>
        <dbReference type="ChEBI" id="CHEBI:57692"/>
    </cofactor>
</comment>
<dbReference type="PROSITE" id="PS51384">
    <property type="entry name" value="FAD_FR"/>
    <property type="match status" value="1"/>
</dbReference>
<feature type="binding site" evidence="18">
    <location>
        <position position="146"/>
    </location>
    <ligand>
        <name>Mo-molybdopterin</name>
        <dbReference type="ChEBI" id="CHEBI:71302"/>
    </ligand>
    <ligandPart>
        <name>Mo</name>
        <dbReference type="ChEBI" id="CHEBI:28685"/>
    </ligandPart>
</feature>
<dbReference type="Gene3D" id="2.60.40.650">
    <property type="match status" value="1"/>
</dbReference>
<dbReference type="PROSITE" id="PS50255">
    <property type="entry name" value="CYTOCHROME_B5_2"/>
    <property type="match status" value="1"/>
</dbReference>
<dbReference type="InterPro" id="IPR008333">
    <property type="entry name" value="Cbr1-like_FAD-bd_dom"/>
</dbReference>
<dbReference type="PROSITE" id="PS00559">
    <property type="entry name" value="MOLYBDOPTERIN_EUK"/>
    <property type="match status" value="1"/>
</dbReference>
<evidence type="ECO:0000256" key="10">
    <source>
        <dbReference type="ARBA" id="ARBA00022827"/>
    </source>
</evidence>
<dbReference type="OrthoDB" id="432685at2759"/>
<reference evidence="22 23" key="1">
    <citation type="journal article" date="2018" name="Mol. Biol. Evol.">
        <title>Broad Genomic Sampling Reveals a Smut Pathogenic Ancestry of the Fungal Clade Ustilaginomycotina.</title>
        <authorList>
            <person name="Kijpornyongpan T."/>
            <person name="Mondo S.J."/>
            <person name="Barry K."/>
            <person name="Sandor L."/>
            <person name="Lee J."/>
            <person name="Lipzen A."/>
            <person name="Pangilinan J."/>
            <person name="LaButti K."/>
            <person name="Hainaut M."/>
            <person name="Henrissat B."/>
            <person name="Grigoriev I.V."/>
            <person name="Spatafora J.W."/>
            <person name="Aime M.C."/>
        </authorList>
    </citation>
    <scope>NUCLEOTIDE SEQUENCE [LARGE SCALE GENOMIC DNA]</scope>
    <source>
        <strain evidence="22 23">MCA 4198</strain>
    </source>
</reference>
<evidence type="ECO:0000256" key="11">
    <source>
        <dbReference type="ARBA" id="ARBA00022857"/>
    </source>
</evidence>
<evidence type="ECO:0000256" key="15">
    <source>
        <dbReference type="ARBA" id="ARBA00023157"/>
    </source>
</evidence>
<feature type="compositionally biased region" description="Polar residues" evidence="19">
    <location>
        <begin position="14"/>
        <end position="26"/>
    </location>
</feature>
<keyword evidence="13" id="KW-0408">Iron</keyword>
<evidence type="ECO:0000256" key="9">
    <source>
        <dbReference type="ARBA" id="ARBA00022723"/>
    </source>
</evidence>
<evidence type="ECO:0000256" key="14">
    <source>
        <dbReference type="ARBA" id="ARBA00023063"/>
    </source>
</evidence>
<keyword evidence="10" id="KW-0274">FAD</keyword>
<keyword evidence="9 18" id="KW-0479">Metal-binding</keyword>
<dbReference type="PRINTS" id="PR00406">
    <property type="entry name" value="CYTB5RDTASE"/>
</dbReference>
<dbReference type="PRINTS" id="PR00363">
    <property type="entry name" value="CYTOCHROMEB5"/>
</dbReference>
<dbReference type="Pfam" id="PF00174">
    <property type="entry name" value="Oxidored_molyb"/>
    <property type="match status" value="1"/>
</dbReference>
<dbReference type="InterPro" id="IPR000572">
    <property type="entry name" value="OxRdtase_Mopterin-bd_dom"/>
</dbReference>
<dbReference type="PANTHER" id="PTHR19372">
    <property type="entry name" value="SULFITE REDUCTASE"/>
    <property type="match status" value="1"/>
</dbReference>
<feature type="compositionally biased region" description="Basic and acidic residues" evidence="19">
    <location>
        <begin position="630"/>
        <end position="639"/>
    </location>
</feature>
<dbReference type="InterPro" id="IPR001199">
    <property type="entry name" value="Cyt_B5-like_heme/steroid-bd"/>
</dbReference>
<dbReference type="PANTHER" id="PTHR19372:SF7">
    <property type="entry name" value="SULFITE OXIDASE, MITOCHONDRIAL"/>
    <property type="match status" value="1"/>
</dbReference>
<comment type="catalytic activity">
    <reaction evidence="16">
        <text>nitrite + NADP(+) + H2O = nitrate + NADPH + H(+)</text>
        <dbReference type="Rhea" id="RHEA:19061"/>
        <dbReference type="ChEBI" id="CHEBI:15377"/>
        <dbReference type="ChEBI" id="CHEBI:15378"/>
        <dbReference type="ChEBI" id="CHEBI:16301"/>
        <dbReference type="ChEBI" id="CHEBI:17632"/>
        <dbReference type="ChEBI" id="CHEBI:57783"/>
        <dbReference type="ChEBI" id="CHEBI:58349"/>
        <dbReference type="EC" id="1.7.1.3"/>
    </reaction>
</comment>
<evidence type="ECO:0000256" key="3">
    <source>
        <dbReference type="ARBA" id="ARBA00003838"/>
    </source>
</evidence>
<feature type="domain" description="Cytochrome b5 heme-binding" evidence="20">
    <location>
        <begin position="548"/>
        <end position="623"/>
    </location>
</feature>
<gene>
    <name evidence="22" type="ORF">FA10DRAFT_274632</name>
</gene>
<evidence type="ECO:0000256" key="19">
    <source>
        <dbReference type="SAM" id="MobiDB-lite"/>
    </source>
</evidence>
<evidence type="ECO:0000259" key="20">
    <source>
        <dbReference type="PROSITE" id="PS50255"/>
    </source>
</evidence>
<dbReference type="SUPFAM" id="SSF63380">
    <property type="entry name" value="Riboflavin synthase domain-like"/>
    <property type="match status" value="1"/>
</dbReference>
<dbReference type="Pfam" id="PF00970">
    <property type="entry name" value="FAD_binding_6"/>
    <property type="match status" value="1"/>
</dbReference>
<name>A0A316YT65_9BASI</name>
<evidence type="ECO:0000256" key="13">
    <source>
        <dbReference type="ARBA" id="ARBA00023004"/>
    </source>
</evidence>
<keyword evidence="11" id="KW-0521">NADP</keyword>